<dbReference type="SUPFAM" id="SSF46785">
    <property type="entry name" value="Winged helix' DNA-binding domain"/>
    <property type="match status" value="1"/>
</dbReference>
<name>A0A124G7E9_9ACTN</name>
<dbReference type="SMART" id="SM00347">
    <property type="entry name" value="HTH_MARR"/>
    <property type="match status" value="1"/>
</dbReference>
<dbReference type="InterPro" id="IPR000835">
    <property type="entry name" value="HTH_MarR-typ"/>
</dbReference>
<comment type="caution">
    <text evidence="3">The sequence shown here is derived from an EMBL/GenBank/DDBJ whole genome shotgun (WGS) entry which is preliminary data.</text>
</comment>
<evidence type="ECO:0000259" key="2">
    <source>
        <dbReference type="SMART" id="SM00347"/>
    </source>
</evidence>
<dbReference type="InterPro" id="IPR036390">
    <property type="entry name" value="WH_DNA-bd_sf"/>
</dbReference>
<dbReference type="Gene3D" id="1.10.10.10">
    <property type="entry name" value="Winged helix-like DNA-binding domain superfamily/Winged helix DNA-binding domain"/>
    <property type="match status" value="1"/>
</dbReference>
<dbReference type="AlphaFoldDB" id="A0A124G7E9"/>
<proteinExistence type="predicted"/>
<feature type="domain" description="HTH marR-type" evidence="2">
    <location>
        <begin position="44"/>
        <end position="142"/>
    </location>
</feature>
<organism evidence="3 4">
    <name type="scientific">Streptomyces regalis</name>
    <dbReference type="NCBI Taxonomy" id="68262"/>
    <lineage>
        <taxon>Bacteria</taxon>
        <taxon>Bacillati</taxon>
        <taxon>Actinomycetota</taxon>
        <taxon>Actinomycetes</taxon>
        <taxon>Kitasatosporales</taxon>
        <taxon>Streptomycetaceae</taxon>
        <taxon>Streptomyces</taxon>
    </lineage>
</organism>
<dbReference type="InterPro" id="IPR036388">
    <property type="entry name" value="WH-like_DNA-bd_sf"/>
</dbReference>
<feature type="region of interest" description="Disordered" evidence="1">
    <location>
        <begin position="161"/>
        <end position="187"/>
    </location>
</feature>
<gene>
    <name evidence="3" type="ORF">ADL12_42030</name>
</gene>
<evidence type="ECO:0000256" key="1">
    <source>
        <dbReference type="SAM" id="MobiDB-lite"/>
    </source>
</evidence>
<dbReference type="OrthoDB" id="3239785at2"/>
<evidence type="ECO:0000313" key="4">
    <source>
        <dbReference type="Proteomes" id="UP000053923"/>
    </source>
</evidence>
<dbReference type="EMBL" id="LLZG01000396">
    <property type="protein sequence ID" value="KUL22570.1"/>
    <property type="molecule type" value="Genomic_DNA"/>
</dbReference>
<protein>
    <submittedName>
        <fullName evidence="3">Transcriptional regulator</fullName>
    </submittedName>
</protein>
<evidence type="ECO:0000313" key="3">
    <source>
        <dbReference type="EMBL" id="KUL22570.1"/>
    </source>
</evidence>
<dbReference type="Pfam" id="PF01047">
    <property type="entry name" value="MarR"/>
    <property type="match status" value="1"/>
</dbReference>
<reference evidence="4" key="1">
    <citation type="submission" date="2015-10" db="EMBL/GenBank/DDBJ databases">
        <authorList>
            <person name="Ju K.-S."/>
            <person name="Doroghazi J.R."/>
            <person name="Metcalf W.W."/>
        </authorList>
    </citation>
    <scope>NUCLEOTIDE SEQUENCE [LARGE SCALE GENOMIC DNA]</scope>
    <source>
        <strain evidence="4">NRRL 3151</strain>
    </source>
</reference>
<keyword evidence="4" id="KW-1185">Reference proteome</keyword>
<sequence length="187" mass="20491">MAAAGQTAAASRVAACRSAAEERIERELLILTRHREMRAPRGPRGGDPLDQSAYVLLTRLEAQGPMSIPDFVEAFGLAASTFTRQTSALLRNGLVERTLDPDGGVARKFRITEGGLRLLTEQREGIVTGLSTVVSDWTPERLDRFITDLRQFNTDIERITGRPWPRTANDTDHADPTALSAAAPDHD</sequence>
<dbReference type="GO" id="GO:0003700">
    <property type="term" value="F:DNA-binding transcription factor activity"/>
    <property type="evidence" value="ECO:0007669"/>
    <property type="project" value="InterPro"/>
</dbReference>
<accession>A0A124G7E9</accession>
<dbReference type="Proteomes" id="UP000053923">
    <property type="component" value="Unassembled WGS sequence"/>
</dbReference>